<dbReference type="AlphaFoldDB" id="A0A852T361"/>
<comment type="caution">
    <text evidence="1">The sequence shown here is derived from an EMBL/GenBank/DDBJ whole genome shotgun (WGS) entry which is preliminary data.</text>
</comment>
<dbReference type="Proteomes" id="UP000589620">
    <property type="component" value="Unassembled WGS sequence"/>
</dbReference>
<reference evidence="1 2" key="1">
    <citation type="submission" date="2020-07" db="EMBL/GenBank/DDBJ databases">
        <title>Sequencing the genomes of 1000 actinobacteria strains.</title>
        <authorList>
            <person name="Klenk H.-P."/>
        </authorList>
    </citation>
    <scope>NUCLEOTIDE SEQUENCE [LARGE SCALE GENOMIC DNA]</scope>
    <source>
        <strain evidence="1 2">DSM 23871</strain>
    </source>
</reference>
<organism evidence="1 2">
    <name type="scientific">Leifsonia soli</name>
    <dbReference type="NCBI Taxonomy" id="582665"/>
    <lineage>
        <taxon>Bacteria</taxon>
        <taxon>Bacillati</taxon>
        <taxon>Actinomycetota</taxon>
        <taxon>Actinomycetes</taxon>
        <taxon>Micrococcales</taxon>
        <taxon>Microbacteriaceae</taxon>
        <taxon>Leifsonia</taxon>
    </lineage>
</organism>
<sequence>MVSYRAILLDGNHVYDEVEVDVETVDAPLQHHPRRIEVDGEQKTAHYELISMSDYPPNVHYQLYAVTDVTEKDEDDEA</sequence>
<evidence type="ECO:0000313" key="1">
    <source>
        <dbReference type="EMBL" id="NYD76068.1"/>
    </source>
</evidence>
<gene>
    <name evidence="1" type="ORF">BJ963_003587</name>
</gene>
<dbReference type="EMBL" id="JACCBJ010000001">
    <property type="protein sequence ID" value="NYD76068.1"/>
    <property type="molecule type" value="Genomic_DNA"/>
</dbReference>
<dbReference type="RefSeq" id="WP_179457819.1">
    <property type="nucleotide sequence ID" value="NZ_BAAAPX010000001.1"/>
</dbReference>
<keyword evidence="2" id="KW-1185">Reference proteome</keyword>
<name>A0A852T361_9MICO</name>
<accession>A0A852T361</accession>
<evidence type="ECO:0000313" key="2">
    <source>
        <dbReference type="Proteomes" id="UP000589620"/>
    </source>
</evidence>
<proteinExistence type="predicted"/>
<protein>
    <submittedName>
        <fullName evidence="1">Uncharacterized protein</fullName>
    </submittedName>
</protein>